<dbReference type="AlphaFoldDB" id="A0A3R9XQ94"/>
<dbReference type="InterPro" id="IPR044957">
    <property type="entry name" value="Ribosomal_bL32_bact"/>
</dbReference>
<evidence type="ECO:0000256" key="5">
    <source>
        <dbReference type="HAMAP-Rule" id="MF_00340"/>
    </source>
</evidence>
<dbReference type="PANTHER" id="PTHR35534:SF1">
    <property type="entry name" value="LARGE RIBOSOMAL SUBUNIT PROTEIN BL32"/>
    <property type="match status" value="1"/>
</dbReference>
<proteinExistence type="inferred from homology"/>
<dbReference type="EMBL" id="RXFM01000041">
    <property type="protein sequence ID" value="RST66652.1"/>
    <property type="molecule type" value="Genomic_DNA"/>
</dbReference>
<feature type="region of interest" description="Disordered" evidence="6">
    <location>
        <begin position="1"/>
        <end position="22"/>
    </location>
</feature>
<feature type="compositionally biased region" description="Basic and acidic residues" evidence="6">
    <location>
        <begin position="58"/>
        <end position="75"/>
    </location>
</feature>
<comment type="caution">
    <text evidence="7">The sequence shown here is derived from an EMBL/GenBank/DDBJ whole genome shotgun (WGS) entry which is preliminary data.</text>
</comment>
<dbReference type="PANTHER" id="PTHR35534">
    <property type="entry name" value="50S RIBOSOMAL PROTEIN L32"/>
    <property type="match status" value="1"/>
</dbReference>
<evidence type="ECO:0000313" key="8">
    <source>
        <dbReference type="Proteomes" id="UP000279470"/>
    </source>
</evidence>
<keyword evidence="8" id="KW-1185">Reference proteome</keyword>
<dbReference type="Proteomes" id="UP000279470">
    <property type="component" value="Unassembled WGS sequence"/>
</dbReference>
<dbReference type="HAMAP" id="MF_00340">
    <property type="entry name" value="Ribosomal_bL32"/>
    <property type="match status" value="1"/>
</dbReference>
<dbReference type="GO" id="GO:0015934">
    <property type="term" value="C:large ribosomal subunit"/>
    <property type="evidence" value="ECO:0007669"/>
    <property type="project" value="InterPro"/>
</dbReference>
<protein>
    <recommendedName>
        <fullName evidence="4 5">Large ribosomal subunit protein bL32</fullName>
    </recommendedName>
</protein>
<dbReference type="Gene3D" id="1.20.5.640">
    <property type="entry name" value="Single helix bin"/>
    <property type="match status" value="1"/>
</dbReference>
<dbReference type="GO" id="GO:0006412">
    <property type="term" value="P:translation"/>
    <property type="evidence" value="ECO:0007669"/>
    <property type="project" value="UniProtKB-UniRule"/>
</dbReference>
<dbReference type="NCBIfam" id="TIGR01031">
    <property type="entry name" value="rpmF_bact"/>
    <property type="match status" value="1"/>
</dbReference>
<comment type="similarity">
    <text evidence="1 5">Belongs to the bacterial ribosomal protein bL32 family.</text>
</comment>
<feature type="region of interest" description="Disordered" evidence="6">
    <location>
        <begin position="41"/>
        <end position="75"/>
    </location>
</feature>
<keyword evidence="2 5" id="KW-0689">Ribosomal protein</keyword>
<evidence type="ECO:0000256" key="3">
    <source>
        <dbReference type="ARBA" id="ARBA00023274"/>
    </source>
</evidence>
<accession>A0A3R9XQ94</accession>
<name>A0A3R9XQ94_9RICK</name>
<dbReference type="InterPro" id="IPR011332">
    <property type="entry name" value="Ribosomal_zn-bd"/>
</dbReference>
<evidence type="ECO:0000256" key="6">
    <source>
        <dbReference type="SAM" id="MobiDB-lite"/>
    </source>
</evidence>
<evidence type="ECO:0000256" key="4">
    <source>
        <dbReference type="ARBA" id="ARBA00035178"/>
    </source>
</evidence>
<sequence>MAVPKKKISKSKRNSRRAHDGINKISISFDSVTGEPKLPHHISLKDGYYNGKQLIKPKTKEDNKESENTKEEDTKKIKVVNDTSKEIDKKVTKATKKEVTPNVTDKKVTKTTKKEKISKDQDKK</sequence>
<feature type="region of interest" description="Disordered" evidence="6">
    <location>
        <begin position="90"/>
        <end position="124"/>
    </location>
</feature>
<dbReference type="InterPro" id="IPR002677">
    <property type="entry name" value="Ribosomal_bL32"/>
</dbReference>
<dbReference type="GO" id="GO:0003735">
    <property type="term" value="F:structural constituent of ribosome"/>
    <property type="evidence" value="ECO:0007669"/>
    <property type="project" value="InterPro"/>
</dbReference>
<reference evidence="8" key="1">
    <citation type="submission" date="2018-11" db="EMBL/GenBank/DDBJ databases">
        <title>Phylogenetic, genomic, and biogeographic characterization of a novel and ubiquitous marine invertebrate-associated Rickettsiales parasite, Candidatus Marinoinvertebrata rohwerii, gen. nov., sp. nov.</title>
        <authorList>
            <person name="Klinges J.G."/>
            <person name="Rosales S.M."/>
            <person name="Mcminds R."/>
            <person name="Shaver E.C."/>
            <person name="Shantz A."/>
            <person name="Peters E.C."/>
            <person name="Burkepile D.E."/>
            <person name="Silliman B.R."/>
            <person name="Vega Thurber R.L."/>
        </authorList>
    </citation>
    <scope>NUCLEOTIDE SEQUENCE [LARGE SCALE GENOMIC DNA]</scope>
    <source>
        <strain evidence="8">a_cerv_44</strain>
    </source>
</reference>
<dbReference type="SUPFAM" id="SSF57829">
    <property type="entry name" value="Zn-binding ribosomal proteins"/>
    <property type="match status" value="1"/>
</dbReference>
<organism evidence="7 8">
    <name type="scientific">Candidatus Aquarickettsia rohweri</name>
    <dbReference type="NCBI Taxonomy" id="2602574"/>
    <lineage>
        <taxon>Bacteria</taxon>
        <taxon>Pseudomonadati</taxon>
        <taxon>Pseudomonadota</taxon>
        <taxon>Alphaproteobacteria</taxon>
        <taxon>Rickettsiales</taxon>
        <taxon>Candidatus Midichloriaceae</taxon>
        <taxon>Candidatus Aquarickettsia</taxon>
    </lineage>
</organism>
<dbReference type="Pfam" id="PF01783">
    <property type="entry name" value="Ribosomal_L32p"/>
    <property type="match status" value="1"/>
</dbReference>
<evidence type="ECO:0000256" key="1">
    <source>
        <dbReference type="ARBA" id="ARBA00008560"/>
    </source>
</evidence>
<feature type="compositionally biased region" description="Basic residues" evidence="6">
    <location>
        <begin position="1"/>
        <end position="16"/>
    </location>
</feature>
<dbReference type="OrthoDB" id="9801927at2"/>
<evidence type="ECO:0000256" key="2">
    <source>
        <dbReference type="ARBA" id="ARBA00022980"/>
    </source>
</evidence>
<evidence type="ECO:0000313" key="7">
    <source>
        <dbReference type="EMBL" id="RST66652.1"/>
    </source>
</evidence>
<keyword evidence="3 5" id="KW-0687">Ribonucleoprotein</keyword>
<gene>
    <name evidence="5 7" type="primary">rpmF</name>
    <name evidence="7" type="ORF">EIC27_03555</name>
</gene>